<comment type="similarity">
    <text evidence="7">Belongs to the UDP-glucose/GDP-mannose dehydrogenase family.</text>
</comment>
<keyword evidence="3" id="KW-0560">Oxidoreductase</keyword>
<dbReference type="GO" id="GO:0000271">
    <property type="term" value="P:polysaccharide biosynthetic process"/>
    <property type="evidence" value="ECO:0007669"/>
    <property type="project" value="InterPro"/>
</dbReference>
<dbReference type="EC" id="1.1.1.336" evidence="1"/>
<dbReference type="InterPro" id="IPR028359">
    <property type="entry name" value="UDP_ManNAc/GlcNAc_DH"/>
</dbReference>
<dbReference type="Pfam" id="PF03721">
    <property type="entry name" value="UDPG_MGDP_dh_N"/>
    <property type="match status" value="1"/>
</dbReference>
<evidence type="ECO:0000256" key="3">
    <source>
        <dbReference type="ARBA" id="ARBA00023002"/>
    </source>
</evidence>
<evidence type="ECO:0000256" key="2">
    <source>
        <dbReference type="ARBA" id="ARBA00016796"/>
    </source>
</evidence>
<dbReference type="PIRSF" id="PIRSF000124">
    <property type="entry name" value="UDPglc_GDPman_dh"/>
    <property type="match status" value="1"/>
</dbReference>
<dbReference type="InterPro" id="IPR036291">
    <property type="entry name" value="NAD(P)-bd_dom_sf"/>
</dbReference>
<comment type="catalytic activity">
    <reaction evidence="6">
        <text>UDP-N-acetyl-alpha-D-mannosamine + 2 NAD(+) + H2O = UDP-N-acetyl-alpha-D-mannosaminouronate + 2 NADH + 3 H(+)</text>
        <dbReference type="Rhea" id="RHEA:25780"/>
        <dbReference type="ChEBI" id="CHEBI:15377"/>
        <dbReference type="ChEBI" id="CHEBI:15378"/>
        <dbReference type="ChEBI" id="CHEBI:57540"/>
        <dbReference type="ChEBI" id="CHEBI:57945"/>
        <dbReference type="ChEBI" id="CHEBI:68623"/>
        <dbReference type="ChEBI" id="CHEBI:70731"/>
        <dbReference type="EC" id="1.1.1.336"/>
    </reaction>
</comment>
<dbReference type="RefSeq" id="WP_142443378.1">
    <property type="nucleotide sequence ID" value="NZ_SESI01000002.1"/>
</dbReference>
<dbReference type="NCBIfam" id="TIGR03026">
    <property type="entry name" value="NDP-sugDHase"/>
    <property type="match status" value="1"/>
</dbReference>
<dbReference type="GO" id="GO:0016628">
    <property type="term" value="F:oxidoreductase activity, acting on the CH-CH group of donors, NAD or NADP as acceptor"/>
    <property type="evidence" value="ECO:0007669"/>
    <property type="project" value="InterPro"/>
</dbReference>
<dbReference type="GO" id="GO:0051287">
    <property type="term" value="F:NAD binding"/>
    <property type="evidence" value="ECO:0007669"/>
    <property type="project" value="InterPro"/>
</dbReference>
<dbReference type="AlphaFoldDB" id="A0A544QMW1"/>
<dbReference type="SUPFAM" id="SSF52413">
    <property type="entry name" value="UDP-glucose/GDP-mannose dehydrogenase C-terminal domain"/>
    <property type="match status" value="1"/>
</dbReference>
<dbReference type="InterPro" id="IPR014027">
    <property type="entry name" value="UDP-Glc/GDP-Man_DH_C"/>
</dbReference>
<evidence type="ECO:0000313" key="9">
    <source>
        <dbReference type="EMBL" id="TQQ80256.1"/>
    </source>
</evidence>
<dbReference type="SMART" id="SM00984">
    <property type="entry name" value="UDPG_MGDP_dh_C"/>
    <property type="match status" value="1"/>
</dbReference>
<reference evidence="9 10" key="1">
    <citation type="submission" date="2019-02" db="EMBL/GenBank/DDBJ databases">
        <title>Halonotius sp. a new haloqrchaeon isolated from saline water.</title>
        <authorList>
            <person name="Duran-Viseras A."/>
            <person name="Sanchez-Porro C."/>
            <person name="Ventosa A."/>
        </authorList>
    </citation>
    <scope>NUCLEOTIDE SEQUENCE [LARGE SCALE GENOMIC DNA]</scope>
    <source>
        <strain evidence="9 10">F9-27</strain>
    </source>
</reference>
<dbReference type="Proteomes" id="UP000315385">
    <property type="component" value="Unassembled WGS sequence"/>
</dbReference>
<evidence type="ECO:0000259" key="8">
    <source>
        <dbReference type="SMART" id="SM00984"/>
    </source>
</evidence>
<evidence type="ECO:0000256" key="5">
    <source>
        <dbReference type="ARBA" id="ARBA00030172"/>
    </source>
</evidence>
<dbReference type="OrthoDB" id="372050at2157"/>
<dbReference type="Pfam" id="PF00984">
    <property type="entry name" value="UDPG_MGDP_dh"/>
    <property type="match status" value="1"/>
</dbReference>
<dbReference type="InterPro" id="IPR036220">
    <property type="entry name" value="UDP-Glc/GDP-Man_DH_C_sf"/>
</dbReference>
<feature type="domain" description="UDP-glucose/GDP-mannose dehydrogenase C-terminal" evidence="8">
    <location>
        <begin position="331"/>
        <end position="426"/>
    </location>
</feature>
<dbReference type="Pfam" id="PF03720">
    <property type="entry name" value="UDPG_MGDP_dh_C"/>
    <property type="match status" value="1"/>
</dbReference>
<proteinExistence type="inferred from homology"/>
<dbReference type="PIRSF" id="PIRSF500136">
    <property type="entry name" value="UDP_ManNAc_DH"/>
    <property type="match status" value="1"/>
</dbReference>
<protein>
    <recommendedName>
        <fullName evidence="2">UDP-N-acetyl-D-mannosamine dehydrogenase</fullName>
        <ecNumber evidence="1">1.1.1.336</ecNumber>
    </recommendedName>
    <alternativeName>
        <fullName evidence="5">UDP-ManNAc 6-dehydrogenase</fullName>
    </alternativeName>
</protein>
<evidence type="ECO:0000256" key="7">
    <source>
        <dbReference type="PIRNR" id="PIRNR000124"/>
    </source>
</evidence>
<sequence length="435" mass="46120">MSRSAAQSSPATTTSEPRVGVVGLGYVGLPLSLAMHTAGYEVVGVDIDEAKIAELSGGRSTISDVDDDAVADAVAEGLAFETEYSALADVDAVSICVPTPLGKSDTPDLSFVIDAVERLAGVVPEGCTVILESTVYPGATREIIGDILTDNGLELGEDIYVAFSPERIDPGNEDYEPTAIPKVLGGVTEACGDHAAAVYEPVFDEVVRVDAATEAELVKLLENTFRAVNIGLINELAQVAHELDVNIWNVIDAAATKPFGFMPFYPGPGLGGHCIPIDPFFLSWKAGQQGVDTPFIELADSVNRGMPEHVVGRVVEQLNTRGTALSNAEILVLGVAYKPDVSDTRESAAIDIIDQLTDWEATVDYHDPHVPELDVVGTRYESVPLTADRLAAADCVLLVTDHSAFNIGEIVEAASFVFDTRNATGEHDADNVVRL</sequence>
<keyword evidence="4" id="KW-0520">NAD</keyword>
<keyword evidence="10" id="KW-1185">Reference proteome</keyword>
<gene>
    <name evidence="9" type="ORF">EWF95_07100</name>
</gene>
<dbReference type="InterPro" id="IPR001732">
    <property type="entry name" value="UDP-Glc/GDP-Man_DH_N"/>
</dbReference>
<dbReference type="InterPro" id="IPR008927">
    <property type="entry name" value="6-PGluconate_DH-like_C_sf"/>
</dbReference>
<name>A0A544QMW1_9EURY</name>
<dbReference type="EMBL" id="SESI01000002">
    <property type="protein sequence ID" value="TQQ80256.1"/>
    <property type="molecule type" value="Genomic_DNA"/>
</dbReference>
<dbReference type="InterPro" id="IPR014026">
    <property type="entry name" value="UDP-Glc/GDP-Man_DH_dimer"/>
</dbReference>
<evidence type="ECO:0000256" key="1">
    <source>
        <dbReference type="ARBA" id="ARBA00012935"/>
    </source>
</evidence>
<accession>A0A544QMW1</accession>
<dbReference type="SUPFAM" id="SSF51735">
    <property type="entry name" value="NAD(P)-binding Rossmann-fold domains"/>
    <property type="match status" value="1"/>
</dbReference>
<dbReference type="InterPro" id="IPR017476">
    <property type="entry name" value="UDP-Glc/GDP-Man"/>
</dbReference>
<organism evidence="9 10">
    <name type="scientific">Halonotius roseus</name>
    <dbReference type="NCBI Taxonomy" id="2511997"/>
    <lineage>
        <taxon>Archaea</taxon>
        <taxon>Methanobacteriati</taxon>
        <taxon>Methanobacteriota</taxon>
        <taxon>Stenosarchaea group</taxon>
        <taxon>Halobacteria</taxon>
        <taxon>Halobacteriales</taxon>
        <taxon>Haloferacaceae</taxon>
        <taxon>Halonotius</taxon>
    </lineage>
</organism>
<dbReference type="GO" id="GO:0089714">
    <property type="term" value="F:UDP-N-acetyl-D-mannosamine dehydrogenase activity"/>
    <property type="evidence" value="ECO:0007669"/>
    <property type="project" value="UniProtKB-EC"/>
</dbReference>
<evidence type="ECO:0000313" key="10">
    <source>
        <dbReference type="Proteomes" id="UP000315385"/>
    </source>
</evidence>
<dbReference type="PANTHER" id="PTHR43491:SF1">
    <property type="entry name" value="UDP-N-ACETYL-D-MANNOSAMINE DEHYDROGENASE"/>
    <property type="match status" value="1"/>
</dbReference>
<evidence type="ECO:0000256" key="6">
    <source>
        <dbReference type="ARBA" id="ARBA00049130"/>
    </source>
</evidence>
<evidence type="ECO:0000256" key="4">
    <source>
        <dbReference type="ARBA" id="ARBA00023027"/>
    </source>
</evidence>
<dbReference type="Gene3D" id="3.40.50.720">
    <property type="entry name" value="NAD(P)-binding Rossmann-like Domain"/>
    <property type="match status" value="2"/>
</dbReference>
<dbReference type="PANTHER" id="PTHR43491">
    <property type="entry name" value="UDP-N-ACETYL-D-MANNOSAMINE DEHYDROGENASE"/>
    <property type="match status" value="1"/>
</dbReference>
<comment type="caution">
    <text evidence="9">The sequence shown here is derived from an EMBL/GenBank/DDBJ whole genome shotgun (WGS) entry which is preliminary data.</text>
</comment>
<dbReference type="SUPFAM" id="SSF48179">
    <property type="entry name" value="6-phosphogluconate dehydrogenase C-terminal domain-like"/>
    <property type="match status" value="1"/>
</dbReference>